<organism evidence="2 3">
    <name type="scientific">Kineococcus xinjiangensis</name>
    <dbReference type="NCBI Taxonomy" id="512762"/>
    <lineage>
        <taxon>Bacteria</taxon>
        <taxon>Bacillati</taxon>
        <taxon>Actinomycetota</taxon>
        <taxon>Actinomycetes</taxon>
        <taxon>Kineosporiales</taxon>
        <taxon>Kineosporiaceae</taxon>
        <taxon>Kineococcus</taxon>
    </lineage>
</organism>
<keyword evidence="1" id="KW-0812">Transmembrane</keyword>
<dbReference type="InterPro" id="IPR058061">
    <property type="entry name" value="SCO4848-like"/>
</dbReference>
<feature type="transmembrane region" description="Helical" evidence="1">
    <location>
        <begin position="7"/>
        <end position="25"/>
    </location>
</feature>
<proteinExistence type="predicted"/>
<dbReference type="AlphaFoldDB" id="A0A2S6IUD7"/>
<dbReference type="RefSeq" id="WP_104431841.1">
    <property type="nucleotide sequence ID" value="NZ_PTJD01000003.1"/>
</dbReference>
<keyword evidence="1" id="KW-0472">Membrane</keyword>
<gene>
    <name evidence="2" type="ORF">CLV92_103201</name>
</gene>
<feature type="transmembrane region" description="Helical" evidence="1">
    <location>
        <begin position="45"/>
        <end position="67"/>
    </location>
</feature>
<evidence type="ECO:0000256" key="1">
    <source>
        <dbReference type="SAM" id="Phobius"/>
    </source>
</evidence>
<dbReference type="EMBL" id="PTJD01000003">
    <property type="protein sequence ID" value="PPK97666.1"/>
    <property type="molecule type" value="Genomic_DNA"/>
</dbReference>
<dbReference type="OrthoDB" id="4954985at2"/>
<protein>
    <recommendedName>
        <fullName evidence="4">Integral membrane protein</fullName>
    </recommendedName>
</protein>
<dbReference type="Pfam" id="PF26606">
    <property type="entry name" value="SCO4848"/>
    <property type="match status" value="1"/>
</dbReference>
<dbReference type="Proteomes" id="UP000239485">
    <property type="component" value="Unassembled WGS sequence"/>
</dbReference>
<evidence type="ECO:0000313" key="3">
    <source>
        <dbReference type="Proteomes" id="UP000239485"/>
    </source>
</evidence>
<name>A0A2S6IUD7_9ACTN</name>
<accession>A0A2S6IUD7</accession>
<sequence length="75" mass="8323">MLLTRRTSAFLIAVGLWTWAIWPNFLRNIAENEKSFVGGAPQPFFYVHLVLVVASLAIGTAIGVLGVKGWRRAPR</sequence>
<dbReference type="NCBIfam" id="NF046117">
    <property type="entry name" value="SCO4848_fam"/>
    <property type="match status" value="1"/>
</dbReference>
<evidence type="ECO:0008006" key="4">
    <source>
        <dbReference type="Google" id="ProtNLM"/>
    </source>
</evidence>
<comment type="caution">
    <text evidence="2">The sequence shown here is derived from an EMBL/GenBank/DDBJ whole genome shotgun (WGS) entry which is preliminary data.</text>
</comment>
<keyword evidence="3" id="KW-1185">Reference proteome</keyword>
<reference evidence="2 3" key="1">
    <citation type="submission" date="2018-02" db="EMBL/GenBank/DDBJ databases">
        <title>Genomic Encyclopedia of Archaeal and Bacterial Type Strains, Phase II (KMG-II): from individual species to whole genera.</title>
        <authorList>
            <person name="Goeker M."/>
        </authorList>
    </citation>
    <scope>NUCLEOTIDE SEQUENCE [LARGE SCALE GENOMIC DNA]</scope>
    <source>
        <strain evidence="2 3">DSM 22857</strain>
    </source>
</reference>
<evidence type="ECO:0000313" key="2">
    <source>
        <dbReference type="EMBL" id="PPK97666.1"/>
    </source>
</evidence>
<keyword evidence="1" id="KW-1133">Transmembrane helix</keyword>